<evidence type="ECO:0000256" key="1">
    <source>
        <dbReference type="SAM" id="SignalP"/>
    </source>
</evidence>
<dbReference type="Proteomes" id="UP001610563">
    <property type="component" value="Unassembled WGS sequence"/>
</dbReference>
<evidence type="ECO:0000313" key="3">
    <source>
        <dbReference type="Proteomes" id="UP001610563"/>
    </source>
</evidence>
<name>A0ABR4FPB2_9EURO</name>
<keyword evidence="1" id="KW-0732">Signal</keyword>
<dbReference type="EMBL" id="JBFTWV010000155">
    <property type="protein sequence ID" value="KAL2785106.1"/>
    <property type="molecule type" value="Genomic_DNA"/>
</dbReference>
<gene>
    <name evidence="2" type="ORF">BJX66DRAFT_329524</name>
</gene>
<evidence type="ECO:0000313" key="2">
    <source>
        <dbReference type="EMBL" id="KAL2785106.1"/>
    </source>
</evidence>
<organism evidence="2 3">
    <name type="scientific">Aspergillus keveii</name>
    <dbReference type="NCBI Taxonomy" id="714993"/>
    <lineage>
        <taxon>Eukaryota</taxon>
        <taxon>Fungi</taxon>
        <taxon>Dikarya</taxon>
        <taxon>Ascomycota</taxon>
        <taxon>Pezizomycotina</taxon>
        <taxon>Eurotiomycetes</taxon>
        <taxon>Eurotiomycetidae</taxon>
        <taxon>Eurotiales</taxon>
        <taxon>Aspergillaceae</taxon>
        <taxon>Aspergillus</taxon>
        <taxon>Aspergillus subgen. Nidulantes</taxon>
    </lineage>
</organism>
<proteinExistence type="predicted"/>
<comment type="caution">
    <text evidence="2">The sequence shown here is derived from an EMBL/GenBank/DDBJ whole genome shotgun (WGS) entry which is preliminary data.</text>
</comment>
<keyword evidence="3" id="KW-1185">Reference proteome</keyword>
<protein>
    <submittedName>
        <fullName evidence="2">Uncharacterized protein</fullName>
    </submittedName>
</protein>
<feature type="signal peptide" evidence="1">
    <location>
        <begin position="1"/>
        <end position="16"/>
    </location>
</feature>
<accession>A0ABR4FPB2</accession>
<sequence>MRLLWSVILLAVAVSANERSFHLVKRSRSKCGPVFASDRGLSVATSPNVGIIRLERNATALRKLMQLPDENMGVFYNKELPRVTEPIVPDDHNGHEDIETAADMSTAVINRFASIQRRKQYSTGTDGLSGCTTLYIISRRGVYATHWWENVSFSPDDVWRNPETQTDKELFEETVLDLLRNGGRFHARLDATAIEDDFIRAYVIRPSMTVEEDEGDVGYTEQLKAIRTTVGELVPTLQDEGRWTDIPYTVKGEEDLFAPEATAGRNLFKYDPSHDFGLGREFVKMAKLWVEGRVAPYHDDVWN</sequence>
<feature type="chain" id="PRO_5045873834" evidence="1">
    <location>
        <begin position="17"/>
        <end position="303"/>
    </location>
</feature>
<reference evidence="2 3" key="1">
    <citation type="submission" date="2024-07" db="EMBL/GenBank/DDBJ databases">
        <title>Section-level genome sequencing and comparative genomics of Aspergillus sections Usti and Cavernicolus.</title>
        <authorList>
            <consortium name="Lawrence Berkeley National Laboratory"/>
            <person name="Nybo J.L."/>
            <person name="Vesth T.C."/>
            <person name="Theobald S."/>
            <person name="Frisvad J.C."/>
            <person name="Larsen T.O."/>
            <person name="Kjaerboelling I."/>
            <person name="Rothschild-Mancinelli K."/>
            <person name="Lyhne E.K."/>
            <person name="Kogle M.E."/>
            <person name="Barry K."/>
            <person name="Clum A."/>
            <person name="Na H."/>
            <person name="Ledsgaard L."/>
            <person name="Lin J."/>
            <person name="Lipzen A."/>
            <person name="Kuo A."/>
            <person name="Riley R."/>
            <person name="Mondo S."/>
            <person name="Labutti K."/>
            <person name="Haridas S."/>
            <person name="Pangalinan J."/>
            <person name="Salamov A.A."/>
            <person name="Simmons B.A."/>
            <person name="Magnuson J.K."/>
            <person name="Chen J."/>
            <person name="Drula E."/>
            <person name="Henrissat B."/>
            <person name="Wiebenga A."/>
            <person name="Lubbers R.J."/>
            <person name="Gomes A.C."/>
            <person name="Makela M.R."/>
            <person name="Stajich J."/>
            <person name="Grigoriev I.V."/>
            <person name="Mortensen U.H."/>
            <person name="De Vries R.P."/>
            <person name="Baker S.E."/>
            <person name="Andersen M.R."/>
        </authorList>
    </citation>
    <scope>NUCLEOTIDE SEQUENCE [LARGE SCALE GENOMIC DNA]</scope>
    <source>
        <strain evidence="2 3">CBS 209.92</strain>
    </source>
</reference>